<feature type="domain" description="DUF4423" evidence="1">
    <location>
        <begin position="116"/>
        <end position="277"/>
    </location>
</feature>
<sequence length="289" mass="33453">MIFEKYGFIFFNMKPIVEYTDFRMFMRDYYEERKRCSAFSWREFSKNAGFSSPSYMKVVCDGKSKLSRIGVERTGAAMGLAGFEMDYFRAMVKFGQAETEESKKAAYEEMLSIAKTYKVRTIEGEFFKYYDTWHNSVVRELAPIMPGATPGEMAKMCYPQISAAEVRDSLDFLTKSGLLKKDEDNFVQSETSIRGTTDATRLAMRNMHRQMSRLATSALELPKEIRNFSGVTMGLSRESFHKIECVLNECRRQIIAIAAEEKNIEQVYRLNLQLFPLTKNVKENENEEV</sequence>
<gene>
    <name evidence="2" type="ordered locus">FSU_0968</name>
</gene>
<dbReference type="Proteomes" id="UP000000517">
    <property type="component" value="Chromosome"/>
</dbReference>
<dbReference type="InterPro" id="IPR011873">
    <property type="entry name" value="CHP02147"/>
</dbReference>
<dbReference type="Pfam" id="PF14394">
    <property type="entry name" value="DUF4423"/>
    <property type="match status" value="1"/>
</dbReference>
<accession>D9S8W4</accession>
<protein>
    <recommendedName>
        <fullName evidence="1">DUF4423 domain-containing protein</fullName>
    </recommendedName>
</protein>
<dbReference type="EMBL" id="CP002158">
    <property type="protein sequence ID" value="ADL26667.1"/>
    <property type="molecule type" value="Genomic_DNA"/>
</dbReference>
<dbReference type="AlphaFoldDB" id="D9S8W4"/>
<organism evidence="2 3">
    <name type="scientific">Fibrobacter succinogenes (strain ATCC 19169 / S85)</name>
    <dbReference type="NCBI Taxonomy" id="59374"/>
    <lineage>
        <taxon>Bacteria</taxon>
        <taxon>Pseudomonadati</taxon>
        <taxon>Fibrobacterota</taxon>
        <taxon>Fibrobacteria</taxon>
        <taxon>Fibrobacterales</taxon>
        <taxon>Fibrobacteraceae</taxon>
        <taxon>Fibrobacter</taxon>
    </lineage>
</organism>
<dbReference type="KEGG" id="fsc:FSU_0968"/>
<dbReference type="NCBIfam" id="TIGR02147">
    <property type="entry name" value="Fsuc_second"/>
    <property type="match status" value="1"/>
</dbReference>
<reference evidence="3" key="1">
    <citation type="submission" date="2010-08" db="EMBL/GenBank/DDBJ databases">
        <title>Complete sequence of Fibrobacter succinogenes subsp. succinogenes S85.</title>
        <authorList>
            <person name="Durkin A.S."/>
            <person name="Nelson K.E."/>
            <person name="Morrison M."/>
            <person name="Forsberg C.W."/>
            <person name="Wilson D.B."/>
            <person name="Russell J.B."/>
            <person name="Cann I.K.O."/>
            <person name="Mackie R.I."/>
            <person name="White B.A."/>
        </authorList>
    </citation>
    <scope>NUCLEOTIDE SEQUENCE [LARGE SCALE GENOMIC DNA]</scope>
    <source>
        <strain evidence="3">ATCC 19169 / S85</strain>
    </source>
</reference>
<evidence type="ECO:0000313" key="2">
    <source>
        <dbReference type="EMBL" id="ADL26667.1"/>
    </source>
</evidence>
<dbReference type="InterPro" id="IPR025537">
    <property type="entry name" value="DUF4423"/>
</dbReference>
<evidence type="ECO:0000259" key="1">
    <source>
        <dbReference type="Pfam" id="PF14394"/>
    </source>
</evidence>
<dbReference type="HOGENOM" id="CLU_061509_0_0_0"/>
<dbReference type="PATRIC" id="fig|59374.8.peg.939"/>
<evidence type="ECO:0000313" key="3">
    <source>
        <dbReference type="Proteomes" id="UP000000517"/>
    </source>
</evidence>
<proteinExistence type="predicted"/>
<name>D9S8W4_FIBSS</name>
<dbReference type="STRING" id="59374.FSU_0968"/>